<organism evidence="11 12">
    <name type="scientific">Lacticaseibacillus pabuli</name>
    <dbReference type="NCBI Taxonomy" id="3025672"/>
    <lineage>
        <taxon>Bacteria</taxon>
        <taxon>Bacillati</taxon>
        <taxon>Bacillota</taxon>
        <taxon>Bacilli</taxon>
        <taxon>Lactobacillales</taxon>
        <taxon>Lactobacillaceae</taxon>
        <taxon>Lacticaseibacillus</taxon>
    </lineage>
</organism>
<reference evidence="11 12" key="1">
    <citation type="submission" date="2023-02" db="EMBL/GenBank/DDBJ databases">
        <title>Genome sequence of Lacticaseibacillus sp. KACC 23028.</title>
        <authorList>
            <person name="Kim S."/>
            <person name="Heo J."/>
            <person name="Kwon S.-W."/>
        </authorList>
    </citation>
    <scope>NUCLEOTIDE SEQUENCE [LARGE SCALE GENOMIC DNA]</scope>
    <source>
        <strain evidence="11 12">KACC 23028</strain>
    </source>
</reference>
<dbReference type="RefSeq" id="WP_274261422.1">
    <property type="nucleotide sequence ID" value="NZ_CP117884.1"/>
</dbReference>
<evidence type="ECO:0000313" key="12">
    <source>
        <dbReference type="Proteomes" id="UP001220377"/>
    </source>
</evidence>
<dbReference type="Gene3D" id="3.40.140.10">
    <property type="entry name" value="Cytidine Deaminase, domain 2"/>
    <property type="match status" value="1"/>
</dbReference>
<dbReference type="InterPro" id="IPR016193">
    <property type="entry name" value="Cytidine_deaminase-like"/>
</dbReference>
<feature type="domain" description="CMP/dCMP-type deaminase" evidence="10">
    <location>
        <begin position="6"/>
        <end position="117"/>
    </location>
</feature>
<evidence type="ECO:0000256" key="2">
    <source>
        <dbReference type="ARBA" id="ARBA00011738"/>
    </source>
</evidence>
<dbReference type="HAMAP" id="MF_00972">
    <property type="entry name" value="tRNA_aden_deaminase"/>
    <property type="match status" value="1"/>
</dbReference>
<dbReference type="GO" id="GO:0052717">
    <property type="term" value="F:tRNA-specific adenosine-34 deaminase activity"/>
    <property type="evidence" value="ECO:0007669"/>
    <property type="project" value="UniProtKB-EC"/>
</dbReference>
<evidence type="ECO:0000256" key="4">
    <source>
        <dbReference type="ARBA" id="ARBA00022723"/>
    </source>
</evidence>
<evidence type="ECO:0000256" key="3">
    <source>
        <dbReference type="ARBA" id="ARBA00022694"/>
    </source>
</evidence>
<dbReference type="InterPro" id="IPR058535">
    <property type="entry name" value="MafB19-deam"/>
</dbReference>
<comment type="function">
    <text evidence="8">Catalyzes the deamination of adenosine to inosine at the wobble position 34 of tRNA(Arg2).</text>
</comment>
<sequence length="179" mass="19759">MQPTEAEIMHYMHAAEREAEKAGLIGEVPIGAVVVHDGQIIGWGHNLREHTQNGAHHAEMMAIQEACLILHSWRLEDCDLYVTLEPCPMCAGAMINSRVRSCYWGAADPKAGAAGTLVDLLSDTRFNHQVHSVGGVDADKCAQLLQDFFRKIRKERKAAKKAARAAGQNLPHRHHGQNQ</sequence>
<accession>A0ABY7WT52</accession>
<keyword evidence="6 8" id="KW-0862">Zinc</keyword>
<keyword evidence="5 8" id="KW-0378">Hydrolase</keyword>
<feature type="active site" description="Proton donor" evidence="8">
    <location>
        <position position="59"/>
    </location>
</feature>
<dbReference type="CDD" id="cd01285">
    <property type="entry name" value="nucleoside_deaminase"/>
    <property type="match status" value="1"/>
</dbReference>
<evidence type="ECO:0000256" key="7">
    <source>
        <dbReference type="ARBA" id="ARBA00048045"/>
    </source>
</evidence>
<dbReference type="PROSITE" id="PS00903">
    <property type="entry name" value="CYT_DCMP_DEAMINASES_1"/>
    <property type="match status" value="1"/>
</dbReference>
<dbReference type="PROSITE" id="PS51747">
    <property type="entry name" value="CYT_DCMP_DEAMINASES_2"/>
    <property type="match status" value="1"/>
</dbReference>
<dbReference type="InterPro" id="IPR016192">
    <property type="entry name" value="APOBEC/CMP_deaminase_Zn-bd"/>
</dbReference>
<dbReference type="Pfam" id="PF14437">
    <property type="entry name" value="MafB19-deam"/>
    <property type="match status" value="1"/>
</dbReference>
<comment type="cofactor">
    <cofactor evidence="8">
        <name>Zn(2+)</name>
        <dbReference type="ChEBI" id="CHEBI:29105"/>
    </cofactor>
    <text evidence="8">Binds 1 zinc ion per subunit.</text>
</comment>
<comment type="subunit">
    <text evidence="2 8">Homodimer.</text>
</comment>
<evidence type="ECO:0000256" key="9">
    <source>
        <dbReference type="SAM" id="MobiDB-lite"/>
    </source>
</evidence>
<keyword evidence="3 8" id="KW-0819">tRNA processing</keyword>
<feature type="region of interest" description="Disordered" evidence="9">
    <location>
        <begin position="160"/>
        <end position="179"/>
    </location>
</feature>
<feature type="binding site" evidence="8">
    <location>
        <position position="87"/>
    </location>
    <ligand>
        <name>Zn(2+)</name>
        <dbReference type="ChEBI" id="CHEBI:29105"/>
        <note>catalytic</note>
    </ligand>
</feature>
<dbReference type="PANTHER" id="PTHR11079">
    <property type="entry name" value="CYTOSINE DEAMINASE FAMILY MEMBER"/>
    <property type="match status" value="1"/>
</dbReference>
<evidence type="ECO:0000256" key="1">
    <source>
        <dbReference type="ARBA" id="ARBA00010669"/>
    </source>
</evidence>
<keyword evidence="12" id="KW-1185">Reference proteome</keyword>
<protein>
    <recommendedName>
        <fullName evidence="8">tRNA-specific adenosine deaminase</fullName>
        <ecNumber evidence="8">3.5.4.33</ecNumber>
    </recommendedName>
</protein>
<gene>
    <name evidence="8 11" type="primary">tadA</name>
    <name evidence="11" type="ORF">PQ472_03620</name>
</gene>
<dbReference type="EMBL" id="CP117884">
    <property type="protein sequence ID" value="WDF83338.1"/>
    <property type="molecule type" value="Genomic_DNA"/>
</dbReference>
<evidence type="ECO:0000313" key="11">
    <source>
        <dbReference type="EMBL" id="WDF83338.1"/>
    </source>
</evidence>
<feature type="binding site" evidence="8">
    <location>
        <position position="90"/>
    </location>
    <ligand>
        <name>Zn(2+)</name>
        <dbReference type="ChEBI" id="CHEBI:29105"/>
        <note>catalytic</note>
    </ligand>
</feature>
<comment type="catalytic activity">
    <reaction evidence="7 8">
        <text>adenosine(34) in tRNA + H2O + H(+) = inosine(34) in tRNA + NH4(+)</text>
        <dbReference type="Rhea" id="RHEA:43168"/>
        <dbReference type="Rhea" id="RHEA-COMP:10373"/>
        <dbReference type="Rhea" id="RHEA-COMP:10374"/>
        <dbReference type="ChEBI" id="CHEBI:15377"/>
        <dbReference type="ChEBI" id="CHEBI:15378"/>
        <dbReference type="ChEBI" id="CHEBI:28938"/>
        <dbReference type="ChEBI" id="CHEBI:74411"/>
        <dbReference type="ChEBI" id="CHEBI:82852"/>
        <dbReference type="EC" id="3.5.4.33"/>
    </reaction>
</comment>
<dbReference type="Proteomes" id="UP001220377">
    <property type="component" value="Chromosome"/>
</dbReference>
<dbReference type="NCBIfam" id="NF008113">
    <property type="entry name" value="PRK10860.1"/>
    <property type="match status" value="1"/>
</dbReference>
<comment type="similarity">
    <text evidence="1">Belongs to the cytidine and deoxycytidylate deaminase family. ADAT2 subfamily.</text>
</comment>
<feature type="binding site" evidence="8">
    <location>
        <position position="57"/>
    </location>
    <ligand>
        <name>Zn(2+)</name>
        <dbReference type="ChEBI" id="CHEBI:29105"/>
        <note>catalytic</note>
    </ligand>
</feature>
<name>A0ABY7WT52_9LACO</name>
<dbReference type="InterPro" id="IPR002125">
    <property type="entry name" value="CMP_dCMP_dom"/>
</dbReference>
<evidence type="ECO:0000259" key="10">
    <source>
        <dbReference type="PROSITE" id="PS51747"/>
    </source>
</evidence>
<dbReference type="PANTHER" id="PTHR11079:SF202">
    <property type="entry name" value="TRNA-SPECIFIC ADENOSINE DEAMINASE"/>
    <property type="match status" value="1"/>
</dbReference>
<evidence type="ECO:0000256" key="6">
    <source>
        <dbReference type="ARBA" id="ARBA00022833"/>
    </source>
</evidence>
<dbReference type="SUPFAM" id="SSF53927">
    <property type="entry name" value="Cytidine deaminase-like"/>
    <property type="match status" value="1"/>
</dbReference>
<dbReference type="InterPro" id="IPR028883">
    <property type="entry name" value="tRNA_aden_deaminase"/>
</dbReference>
<keyword evidence="4 8" id="KW-0479">Metal-binding</keyword>
<evidence type="ECO:0000256" key="8">
    <source>
        <dbReference type="HAMAP-Rule" id="MF_00972"/>
    </source>
</evidence>
<evidence type="ECO:0000256" key="5">
    <source>
        <dbReference type="ARBA" id="ARBA00022801"/>
    </source>
</evidence>
<proteinExistence type="inferred from homology"/>
<dbReference type="EC" id="3.5.4.33" evidence="8"/>